<protein>
    <recommendedName>
        <fullName evidence="8">Copper oxidase</fullName>
    </recommendedName>
</protein>
<feature type="domain" description="Plastocyanin-like" evidence="5">
    <location>
        <begin position="110"/>
        <end position="231"/>
    </location>
</feature>
<feature type="compositionally biased region" description="Low complexity" evidence="3">
    <location>
        <begin position="378"/>
        <end position="392"/>
    </location>
</feature>
<feature type="domain" description="Plastocyanin-like" evidence="4">
    <location>
        <begin position="269"/>
        <end position="369"/>
    </location>
</feature>
<comment type="caution">
    <text evidence="6">The sequence shown here is derived from an EMBL/GenBank/DDBJ whole genome shotgun (WGS) entry which is preliminary data.</text>
</comment>
<name>A0ABY2DF91_9ACTN</name>
<feature type="non-terminal residue" evidence="6">
    <location>
        <position position="1"/>
    </location>
</feature>
<dbReference type="SUPFAM" id="SSF49503">
    <property type="entry name" value="Cupredoxins"/>
    <property type="match status" value="2"/>
</dbReference>
<proteinExistence type="predicted"/>
<dbReference type="Gene3D" id="2.60.40.420">
    <property type="entry name" value="Cupredoxins - blue copper proteins"/>
    <property type="match status" value="2"/>
</dbReference>
<dbReference type="InterPro" id="IPR011706">
    <property type="entry name" value="Cu-oxidase_C"/>
</dbReference>
<accession>A0ABY2DF91</accession>
<evidence type="ECO:0008006" key="8">
    <source>
        <dbReference type="Google" id="ProtNLM"/>
    </source>
</evidence>
<evidence type="ECO:0000259" key="4">
    <source>
        <dbReference type="Pfam" id="PF07731"/>
    </source>
</evidence>
<dbReference type="PANTHER" id="PTHR11709:SF486">
    <property type="entry name" value="MULTICOPPER OXIDASE"/>
    <property type="match status" value="1"/>
</dbReference>
<dbReference type="InterPro" id="IPR011707">
    <property type="entry name" value="Cu-oxidase-like_N"/>
</dbReference>
<dbReference type="PANTHER" id="PTHR11709">
    <property type="entry name" value="MULTI-COPPER OXIDASE"/>
    <property type="match status" value="1"/>
</dbReference>
<dbReference type="Proteomes" id="UP000295626">
    <property type="component" value="Unassembled WGS sequence"/>
</dbReference>
<evidence type="ECO:0000256" key="2">
    <source>
        <dbReference type="ARBA" id="ARBA00023002"/>
    </source>
</evidence>
<feature type="compositionally biased region" description="Low complexity" evidence="3">
    <location>
        <begin position="400"/>
        <end position="417"/>
    </location>
</feature>
<evidence type="ECO:0000259" key="5">
    <source>
        <dbReference type="Pfam" id="PF07732"/>
    </source>
</evidence>
<organism evidence="6 7">
    <name type="scientific">Micromonospora fluostatini</name>
    <dbReference type="NCBI Taxonomy" id="1629071"/>
    <lineage>
        <taxon>Bacteria</taxon>
        <taxon>Bacillati</taxon>
        <taxon>Actinomycetota</taxon>
        <taxon>Actinomycetes</taxon>
        <taxon>Micromonosporales</taxon>
        <taxon>Micromonosporaceae</taxon>
        <taxon>Micromonospora</taxon>
    </lineage>
</organism>
<dbReference type="Pfam" id="PF07731">
    <property type="entry name" value="Cu-oxidase_2"/>
    <property type="match status" value="1"/>
</dbReference>
<reference evidence="6 7" key="1">
    <citation type="submission" date="2019-02" db="EMBL/GenBank/DDBJ databases">
        <title>Draft genome sequences of novel Actinobacteria.</title>
        <authorList>
            <person name="Sahin N."/>
            <person name="Ay H."/>
            <person name="Saygin H."/>
        </authorList>
    </citation>
    <scope>NUCLEOTIDE SEQUENCE [LARGE SCALE GENOMIC DNA]</scope>
    <source>
        <strain evidence="6 7">JCM 30529</strain>
    </source>
</reference>
<dbReference type="InterPro" id="IPR008972">
    <property type="entry name" value="Cupredoxin"/>
</dbReference>
<evidence type="ECO:0000256" key="3">
    <source>
        <dbReference type="SAM" id="MobiDB-lite"/>
    </source>
</evidence>
<dbReference type="Pfam" id="PF07732">
    <property type="entry name" value="Cu-oxidase_3"/>
    <property type="match status" value="1"/>
</dbReference>
<keyword evidence="1" id="KW-0479">Metal-binding</keyword>
<dbReference type="EMBL" id="SMKE01000877">
    <property type="protein sequence ID" value="TDB83926.1"/>
    <property type="molecule type" value="Genomic_DNA"/>
</dbReference>
<dbReference type="InterPro" id="IPR002355">
    <property type="entry name" value="Cu_oxidase_Cu_BS"/>
</dbReference>
<keyword evidence="2" id="KW-0560">Oxidoreductase</keyword>
<evidence type="ECO:0000256" key="1">
    <source>
        <dbReference type="ARBA" id="ARBA00022723"/>
    </source>
</evidence>
<evidence type="ECO:0000313" key="7">
    <source>
        <dbReference type="Proteomes" id="UP000295626"/>
    </source>
</evidence>
<keyword evidence="7" id="KW-1185">Reference proteome</keyword>
<gene>
    <name evidence="6" type="ORF">E1091_17900</name>
</gene>
<feature type="compositionally biased region" description="Basic and acidic residues" evidence="3">
    <location>
        <begin position="20"/>
        <end position="34"/>
    </location>
</feature>
<dbReference type="InterPro" id="IPR045087">
    <property type="entry name" value="Cu-oxidase_fam"/>
</dbReference>
<feature type="region of interest" description="Disordered" evidence="3">
    <location>
        <begin position="1"/>
        <end position="39"/>
    </location>
</feature>
<sequence>RQPWPAGRRPRLTATIGTTVERDDLPDSRPEPKKPPRTAGLRTLLALAVATITLGSAGTALAVQSGYFAEKPDGCVAPDRTVQLYAVELPRDPSTNQIRLGYGLTPETASYPGPTMEMMEGECLALTLHNQVPEATLAALRTDPNHPLGVSLHVHGVKYTQKSDGTVHNPGSYVAPGQSRTYTWFAKPRNSKTGSPGTAGYWWYHDHVVGGSHGTQGLNAGLFGGLVVRRQGDPRPDRTYVSFFGDRQTINLRRGAEVDTCDPVNPVPGPTCLVAKVGEKVEFIVVGIGNDMHTFHLHGHAWADTRTGLVVGDNKALVDSIPVIDNKTLGPGDSFGFTVVAGDAVGPGHWMLHCHMQFHSDLGMATSLHILDENGQMPPHNGHGPAHVHGPAAGSGSGSGAATAPAGTTAGAAAPADHAAHQPVGS</sequence>
<feature type="region of interest" description="Disordered" evidence="3">
    <location>
        <begin position="374"/>
        <end position="426"/>
    </location>
</feature>
<dbReference type="PROSITE" id="PS00080">
    <property type="entry name" value="MULTICOPPER_OXIDASE2"/>
    <property type="match status" value="1"/>
</dbReference>
<evidence type="ECO:0000313" key="6">
    <source>
        <dbReference type="EMBL" id="TDB83926.1"/>
    </source>
</evidence>